<evidence type="ECO:0008006" key="4">
    <source>
        <dbReference type="Google" id="ProtNLM"/>
    </source>
</evidence>
<name>A0AAE9FCC3_CAEBR</name>
<evidence type="ECO:0000256" key="1">
    <source>
        <dbReference type="SAM" id="MobiDB-lite"/>
    </source>
</evidence>
<feature type="compositionally biased region" description="Low complexity" evidence="1">
    <location>
        <begin position="13"/>
        <end position="24"/>
    </location>
</feature>
<dbReference type="EMBL" id="CP092625">
    <property type="protein sequence ID" value="UMM43231.1"/>
    <property type="molecule type" value="Genomic_DNA"/>
</dbReference>
<dbReference type="InterPro" id="IPR036063">
    <property type="entry name" value="Smr_dom_sf"/>
</dbReference>
<keyword evidence="3" id="KW-1185">Reference proteome</keyword>
<sequence length="228" mass="26413">MNVFYKTGPSTLQQSSSNAGQSNAPRLDWNHQKDEKSCAEHGFVQDHAQDSQPNFHMSLAEVWQNVTQHERKIWSERCARVKKLEKEQFEKGWILAQTVHKQQRKSDVSDMKEKKALEDQINQLEERKNVPLNVFFTLLPHLWVIDLHGFLIGGAVRYVNKIAEEMMEMSETKEVILITGYANSRCDKDPLIKINLLQKFPQNVREDPNNGGRLIFPAKFKFSNGYVT</sequence>
<evidence type="ECO:0000313" key="2">
    <source>
        <dbReference type="EMBL" id="UMM43231.1"/>
    </source>
</evidence>
<gene>
    <name evidence="2" type="ORF">L5515_018806</name>
</gene>
<dbReference type="SUPFAM" id="SSF160443">
    <property type="entry name" value="SMR domain-like"/>
    <property type="match status" value="1"/>
</dbReference>
<feature type="region of interest" description="Disordered" evidence="1">
    <location>
        <begin position="1"/>
        <end position="28"/>
    </location>
</feature>
<protein>
    <recommendedName>
        <fullName evidence="4">Smr domain-containing protein</fullName>
    </recommendedName>
</protein>
<proteinExistence type="predicted"/>
<dbReference type="AlphaFoldDB" id="A0AAE9FCC3"/>
<dbReference type="Proteomes" id="UP000829354">
    <property type="component" value="Chromosome X"/>
</dbReference>
<accession>A0AAE9FCC3</accession>
<reference evidence="2 3" key="1">
    <citation type="submission" date="2022-04" db="EMBL/GenBank/DDBJ databases">
        <title>Chromosome-level reference genomes for two strains of Caenorhabditis briggsae: an improved platform for comparative genomics.</title>
        <authorList>
            <person name="Stevens L."/>
            <person name="Andersen E."/>
        </authorList>
    </citation>
    <scope>NUCLEOTIDE SEQUENCE [LARGE SCALE GENOMIC DNA]</scope>
    <source>
        <strain evidence="2">VX34</strain>
        <tissue evidence="2">Whole-organism</tissue>
    </source>
</reference>
<evidence type="ECO:0000313" key="3">
    <source>
        <dbReference type="Proteomes" id="UP000829354"/>
    </source>
</evidence>
<organism evidence="2 3">
    <name type="scientific">Caenorhabditis briggsae</name>
    <dbReference type="NCBI Taxonomy" id="6238"/>
    <lineage>
        <taxon>Eukaryota</taxon>
        <taxon>Metazoa</taxon>
        <taxon>Ecdysozoa</taxon>
        <taxon>Nematoda</taxon>
        <taxon>Chromadorea</taxon>
        <taxon>Rhabditida</taxon>
        <taxon>Rhabditina</taxon>
        <taxon>Rhabditomorpha</taxon>
        <taxon>Rhabditoidea</taxon>
        <taxon>Rhabditidae</taxon>
        <taxon>Peloderinae</taxon>
        <taxon>Caenorhabditis</taxon>
    </lineage>
</organism>